<dbReference type="InterPro" id="IPR036291">
    <property type="entry name" value="NAD(P)-bd_dom_sf"/>
</dbReference>
<feature type="domain" description="GFO/IDH/MocA-like oxidoreductase" evidence="4">
    <location>
        <begin position="132"/>
        <end position="246"/>
    </location>
</feature>
<dbReference type="InterPro" id="IPR055170">
    <property type="entry name" value="GFO_IDH_MocA-like_dom"/>
</dbReference>
<dbReference type="PANTHER" id="PTHR22604:SF105">
    <property type="entry name" value="TRANS-1,2-DIHYDROBENZENE-1,2-DIOL DEHYDROGENASE"/>
    <property type="match status" value="1"/>
</dbReference>
<proteinExistence type="inferred from homology"/>
<dbReference type="InterPro" id="IPR000683">
    <property type="entry name" value="Gfo/Idh/MocA-like_OxRdtase_N"/>
</dbReference>
<dbReference type="SUPFAM" id="SSF55347">
    <property type="entry name" value="Glyceraldehyde-3-phosphate dehydrogenase-like, C-terminal domain"/>
    <property type="match status" value="1"/>
</dbReference>
<dbReference type="Proteomes" id="UP000673375">
    <property type="component" value="Unassembled WGS sequence"/>
</dbReference>
<evidence type="ECO:0000313" key="6">
    <source>
        <dbReference type="Proteomes" id="UP000673375"/>
    </source>
</evidence>
<evidence type="ECO:0000256" key="2">
    <source>
        <dbReference type="ARBA" id="ARBA00023002"/>
    </source>
</evidence>
<comment type="similarity">
    <text evidence="1">Belongs to the Gfo/Idh/MocA family.</text>
</comment>
<dbReference type="Gene3D" id="3.30.360.10">
    <property type="entry name" value="Dihydrodipicolinate Reductase, domain 2"/>
    <property type="match status" value="1"/>
</dbReference>
<dbReference type="PANTHER" id="PTHR22604">
    <property type="entry name" value="OXIDOREDUCTASES"/>
    <property type="match status" value="1"/>
</dbReference>
<sequence>MEKVRYGILSTAQIVPRFVKGIRESAVGEAAAIASRELEKAEKMAADLDIPQAYGSYEALCRDESLDIIYIATYNKGHYEAAKLALKHKKHVLLEKPFTLKSAEAEELFDLAKKNNCFLMEAQKAVFLPITLKVKKAIEQGKIGKVRHIRSVTAYPNIDHLKWFHSLDAGGGVLHSSGSYPLEYIQFILGESPIGYAGHSSMEKGRSDDQFELSLKFPEQILASVFITVQLDIPSEMVIYGETGKIVIPYFWKTDHAAIYSNDGREEQLTSTISSEFAFEVDHVNQCLADGLLESPLMTEKITVDTVKLVENMYGRWL</sequence>
<evidence type="ECO:0000313" key="5">
    <source>
        <dbReference type="EMBL" id="MBP1046789.1"/>
    </source>
</evidence>
<comment type="caution">
    <text evidence="5">The sequence shown here is derived from an EMBL/GenBank/DDBJ whole genome shotgun (WGS) entry which is preliminary data.</text>
</comment>
<reference evidence="5 6" key="1">
    <citation type="submission" date="2020-12" db="EMBL/GenBank/DDBJ databases">
        <title>Vagococcus allomyrinae sp. nov. and Enterococcus lavae sp. nov., isolated from the larvae of Allomyrina dichotoma.</title>
        <authorList>
            <person name="Lee S.D."/>
        </authorList>
    </citation>
    <scope>NUCLEOTIDE SEQUENCE [LARGE SCALE GENOMIC DNA]</scope>
    <source>
        <strain evidence="5 6">BWM-S5</strain>
    </source>
</reference>
<dbReference type="EMBL" id="JAEDXU010000005">
    <property type="protein sequence ID" value="MBP1046789.1"/>
    <property type="molecule type" value="Genomic_DNA"/>
</dbReference>
<name>A0ABS4CJY7_9ENTE</name>
<evidence type="ECO:0000259" key="4">
    <source>
        <dbReference type="Pfam" id="PF22725"/>
    </source>
</evidence>
<dbReference type="Pfam" id="PF01408">
    <property type="entry name" value="GFO_IDH_MocA"/>
    <property type="match status" value="1"/>
</dbReference>
<feature type="domain" description="Gfo/Idh/MocA-like oxidoreductase N-terminal" evidence="3">
    <location>
        <begin position="6"/>
        <end position="121"/>
    </location>
</feature>
<evidence type="ECO:0000256" key="1">
    <source>
        <dbReference type="ARBA" id="ARBA00010928"/>
    </source>
</evidence>
<dbReference type="Pfam" id="PF22725">
    <property type="entry name" value="GFO_IDH_MocA_C3"/>
    <property type="match status" value="1"/>
</dbReference>
<protein>
    <submittedName>
        <fullName evidence="5">Gfo/Idh/MocA family oxidoreductase</fullName>
    </submittedName>
</protein>
<gene>
    <name evidence="5" type="ORF">I6N96_10975</name>
</gene>
<organism evidence="5 6">
    <name type="scientific">Enterococcus larvae</name>
    <dbReference type="NCBI Taxonomy" id="2794352"/>
    <lineage>
        <taxon>Bacteria</taxon>
        <taxon>Bacillati</taxon>
        <taxon>Bacillota</taxon>
        <taxon>Bacilli</taxon>
        <taxon>Lactobacillales</taxon>
        <taxon>Enterococcaceae</taxon>
        <taxon>Enterococcus</taxon>
    </lineage>
</organism>
<dbReference type="InterPro" id="IPR050984">
    <property type="entry name" value="Gfo/Idh/MocA_domain"/>
</dbReference>
<evidence type="ECO:0000259" key="3">
    <source>
        <dbReference type="Pfam" id="PF01408"/>
    </source>
</evidence>
<accession>A0ABS4CJY7</accession>
<dbReference type="RefSeq" id="WP_209557589.1">
    <property type="nucleotide sequence ID" value="NZ_JAEDXU010000005.1"/>
</dbReference>
<dbReference type="Gene3D" id="3.40.50.720">
    <property type="entry name" value="NAD(P)-binding Rossmann-like Domain"/>
    <property type="match status" value="1"/>
</dbReference>
<dbReference type="SUPFAM" id="SSF51735">
    <property type="entry name" value="NAD(P)-binding Rossmann-fold domains"/>
    <property type="match status" value="1"/>
</dbReference>
<keyword evidence="6" id="KW-1185">Reference proteome</keyword>
<keyword evidence="2" id="KW-0560">Oxidoreductase</keyword>